<protein>
    <recommendedName>
        <fullName evidence="4">protein disulfide-isomerase</fullName>
        <ecNumber evidence="4">5.3.4.1</ecNumber>
    </recommendedName>
</protein>
<evidence type="ECO:0000256" key="7">
    <source>
        <dbReference type="ARBA" id="ARBA00023284"/>
    </source>
</evidence>
<keyword evidence="6" id="KW-0413">Isomerase</keyword>
<dbReference type="GO" id="GO:0034976">
    <property type="term" value="P:response to endoplasmic reticulum stress"/>
    <property type="evidence" value="ECO:0007669"/>
    <property type="project" value="TreeGrafter"/>
</dbReference>
<evidence type="ECO:0000256" key="3">
    <source>
        <dbReference type="ARBA" id="ARBA00006347"/>
    </source>
</evidence>
<keyword evidence="7" id="KW-0676">Redox-active center</keyword>
<keyword evidence="5" id="KW-0256">Endoplasmic reticulum</keyword>
<dbReference type="GO" id="GO:0003756">
    <property type="term" value="F:protein disulfide isomerase activity"/>
    <property type="evidence" value="ECO:0007669"/>
    <property type="project" value="TreeGrafter"/>
</dbReference>
<dbReference type="Proteomes" id="UP000649617">
    <property type="component" value="Unassembled WGS sequence"/>
</dbReference>
<evidence type="ECO:0000256" key="4">
    <source>
        <dbReference type="ARBA" id="ARBA00012723"/>
    </source>
</evidence>
<dbReference type="SUPFAM" id="SSF52833">
    <property type="entry name" value="Thioredoxin-like"/>
    <property type="match status" value="3"/>
</dbReference>
<comment type="caution">
    <text evidence="9">The sequence shown here is derived from an EMBL/GenBank/DDBJ whole genome shotgun (WGS) entry which is preliminary data.</text>
</comment>
<accession>A0A812TF92</accession>
<comment type="similarity">
    <text evidence="3">Belongs to the protein disulfide isomerase family.</text>
</comment>
<evidence type="ECO:0000313" key="10">
    <source>
        <dbReference type="Proteomes" id="UP000649617"/>
    </source>
</evidence>
<evidence type="ECO:0000313" key="9">
    <source>
        <dbReference type="EMBL" id="CAE7524000.1"/>
    </source>
</evidence>
<dbReference type="PANTHER" id="PTHR18929">
    <property type="entry name" value="PROTEIN DISULFIDE ISOMERASE"/>
    <property type="match status" value="1"/>
</dbReference>
<dbReference type="PANTHER" id="PTHR18929:SF132">
    <property type="entry name" value="PROTEIN DISULFIDE-ISOMERASE A3"/>
    <property type="match status" value="1"/>
</dbReference>
<dbReference type="Pfam" id="PF13848">
    <property type="entry name" value="Thioredoxin_6"/>
    <property type="match status" value="1"/>
</dbReference>
<evidence type="ECO:0000256" key="2">
    <source>
        <dbReference type="ARBA" id="ARBA00004319"/>
    </source>
</evidence>
<dbReference type="CDD" id="cd02981">
    <property type="entry name" value="PDI_b_family"/>
    <property type="match status" value="1"/>
</dbReference>
<comment type="catalytic activity">
    <reaction evidence="1">
        <text>Catalyzes the rearrangement of -S-S- bonds in proteins.</text>
        <dbReference type="EC" id="5.3.4.1"/>
    </reaction>
</comment>
<reference evidence="9" key="1">
    <citation type="submission" date="2021-02" db="EMBL/GenBank/DDBJ databases">
        <authorList>
            <person name="Dougan E. K."/>
            <person name="Rhodes N."/>
            <person name="Thang M."/>
            <person name="Chan C."/>
        </authorList>
    </citation>
    <scope>NUCLEOTIDE SEQUENCE</scope>
</reference>
<gene>
    <name evidence="9" type="primary">pdiA</name>
    <name evidence="9" type="ORF">SPIL2461_LOCUS13749</name>
</gene>
<dbReference type="OrthoDB" id="427280at2759"/>
<evidence type="ECO:0000256" key="1">
    <source>
        <dbReference type="ARBA" id="ARBA00001182"/>
    </source>
</evidence>
<comment type="subcellular location">
    <subcellularLocation>
        <location evidence="2">Endoplasmic reticulum lumen</location>
    </subcellularLocation>
</comment>
<proteinExistence type="inferred from homology"/>
<evidence type="ECO:0000256" key="5">
    <source>
        <dbReference type="ARBA" id="ARBA00022824"/>
    </source>
</evidence>
<feature type="non-terminal residue" evidence="9">
    <location>
        <position position="1257"/>
    </location>
</feature>
<dbReference type="Gene3D" id="3.40.30.10">
    <property type="entry name" value="Glutaredoxin"/>
    <property type="match status" value="2"/>
</dbReference>
<sequence length="1257" mass="143374">VSKVAGAKEEFSDVIFGALDLREEKQVARQVWEDGVHLCVKSRCPLHVFKPDEPLDEPYTLQVQVLYEMDEASMMGDPMAGMPGHTGPEETQEFRRRWDTSVIGSGVDATAFRRAARQVRGTAAFALHAFPLGDPSIQLWQSETSGTVTKQQAVNFDGSLAPLNASYLAHFSRVHAQPLLQNYTWDLKDDMEKIGMPVAVLWVNHSDTNRTNATSHALAAFQNVCNKRRGTNASHHLLCCVMDQSYAYYQREYGSHEPYPFPFFGVTRKLGFGAGDRFGYPFQEPVNHTVVGFFSSPRRATKDMNSWVGRVLAGRVPPSHESGLVTNSSKWIRGQVLDVVWKTYQREINGSTADVLLELYDDQRKQQHIATAVMDVLAKTLKDYADIKIARMEVSQNYVPAVFGRKQFSKETEFFWIPPSIATGEWTPIDPVKFPGEPEDVTGFKKHTMSRWSLKEALETSADISEEVMGRAKLQQQMDDRAEEDKQQMIKKMMTTLKKEKGLVDVGEMMGLKKKAADALGTEAPAPAKSGKGKMQKSKSTMTAHQFDKRAMGQLGGQKDIAQKDREKRKRRLELEKQRQAGSERLLELSERPGDLQLLAVQAKRRKKEAERLRQPATPLLQTESVNATVGIDKVYKGMFLDLPVSAVFPSLARERKEIPHRWDRLAQNHSAAVKSFLKKDWVQDDGDLEEEQEDVELPSGQNVKKVTTAGLDRLLDRHSLVVLASRFPWCDKCKEKDREFTKAARMSRDKDLSRGKHFARAHNVSCTDSCDLLLFKQDEKEEPYLVPGRRFAEEVQIDCYKHLLPVVSEVKNKTHFDRVTTAFDTAIVGFFHSSKSEDPWYPRFRAVARELRGHALFGAAFNGLLPQDMGIDWDAEAVPLQEQGVEDNPAKPLVLLFKPKEHRHVEFTGELTLEKLSHFSKILSLPLVSQYTPEGRQKFQELKVPLGMLWLDGESGEGEANKAASEVLKRLALRFSGHLVFVTLNNTRDGFLMRPFGLDPRRVPAFGIAAAEEPDAARFALDETFRNWDELTSFWMDTGRAFDRVERFCTSFLEGTLEASHESADLPPSYRWPGPGAVHEVVWKTFRESVYRTQNDVLLELYSPYRPQHRTHLMVLELVAEALGNLTTLKVARMDTANNYVLPEFGLKDKEKSSTFFFLAAAPEKHRRPRRLATKMGRPEDLPAQLLRFVHRETRGQEWDFAERSAYVHSEAQRRIRRLRALEKDYEKKMQDEWVQKEMEEFERYKRLGKFENLNI</sequence>
<dbReference type="GO" id="GO:0006457">
    <property type="term" value="P:protein folding"/>
    <property type="evidence" value="ECO:0007669"/>
    <property type="project" value="TreeGrafter"/>
</dbReference>
<feature type="region of interest" description="Disordered" evidence="8">
    <location>
        <begin position="518"/>
        <end position="569"/>
    </location>
</feature>
<organism evidence="9 10">
    <name type="scientific">Symbiodinium pilosum</name>
    <name type="common">Dinoflagellate</name>
    <dbReference type="NCBI Taxonomy" id="2952"/>
    <lineage>
        <taxon>Eukaryota</taxon>
        <taxon>Sar</taxon>
        <taxon>Alveolata</taxon>
        <taxon>Dinophyceae</taxon>
        <taxon>Suessiales</taxon>
        <taxon>Symbiodiniaceae</taxon>
        <taxon>Symbiodinium</taxon>
    </lineage>
</organism>
<evidence type="ECO:0000256" key="8">
    <source>
        <dbReference type="SAM" id="MobiDB-lite"/>
    </source>
</evidence>
<dbReference type="InterPro" id="IPR036249">
    <property type="entry name" value="Thioredoxin-like_sf"/>
</dbReference>
<dbReference type="AlphaFoldDB" id="A0A812TF92"/>
<keyword evidence="10" id="KW-1185">Reference proteome</keyword>
<evidence type="ECO:0000256" key="6">
    <source>
        <dbReference type="ARBA" id="ARBA00023235"/>
    </source>
</evidence>
<dbReference type="EC" id="5.3.4.1" evidence="4"/>
<dbReference type="GO" id="GO:0005783">
    <property type="term" value="C:endoplasmic reticulum"/>
    <property type="evidence" value="ECO:0007669"/>
    <property type="project" value="TreeGrafter"/>
</dbReference>
<name>A0A812TF92_SYMPI</name>
<dbReference type="EMBL" id="CAJNIZ010030458">
    <property type="protein sequence ID" value="CAE7524000.1"/>
    <property type="molecule type" value="Genomic_DNA"/>
</dbReference>